<dbReference type="GO" id="GO:0043565">
    <property type="term" value="F:sequence-specific DNA binding"/>
    <property type="evidence" value="ECO:0007669"/>
    <property type="project" value="InterPro"/>
</dbReference>
<dbReference type="AlphaFoldDB" id="A0A4U6QFK7"/>
<dbReference type="Pfam" id="PF13404">
    <property type="entry name" value="HTH_AsnC-type"/>
    <property type="match status" value="2"/>
</dbReference>
<dbReference type="PANTHER" id="PTHR30154">
    <property type="entry name" value="LEUCINE-RESPONSIVE REGULATORY PROTEIN"/>
    <property type="match status" value="1"/>
</dbReference>
<dbReference type="InterPro" id="IPR011008">
    <property type="entry name" value="Dimeric_a/b-barrel"/>
</dbReference>
<dbReference type="InterPro" id="IPR019888">
    <property type="entry name" value="Tscrpt_reg_AsnC-like"/>
</dbReference>
<dbReference type="Proteomes" id="UP000306985">
    <property type="component" value="Unassembled WGS sequence"/>
</dbReference>
<reference evidence="5 6" key="1">
    <citation type="submission" date="2019-05" db="EMBL/GenBank/DDBJ databases">
        <title>Nakamurella sp. N5BH11, whole genome shotgun sequence.</title>
        <authorList>
            <person name="Tuo L."/>
        </authorList>
    </citation>
    <scope>NUCLEOTIDE SEQUENCE [LARGE SCALE GENOMIC DNA]</scope>
    <source>
        <strain evidence="5 6">N5BH11</strain>
    </source>
</reference>
<dbReference type="SUPFAM" id="SSF46785">
    <property type="entry name" value="Winged helix' DNA-binding domain"/>
    <property type="match status" value="1"/>
</dbReference>
<dbReference type="EMBL" id="SZZH01000003">
    <property type="protein sequence ID" value="TKV58806.1"/>
    <property type="molecule type" value="Genomic_DNA"/>
</dbReference>
<dbReference type="GO" id="GO:0005829">
    <property type="term" value="C:cytosol"/>
    <property type="evidence" value="ECO:0007669"/>
    <property type="project" value="TreeGrafter"/>
</dbReference>
<keyword evidence="1" id="KW-0805">Transcription regulation</keyword>
<dbReference type="PRINTS" id="PR00033">
    <property type="entry name" value="HTHASNC"/>
</dbReference>
<name>A0A4U6QFK7_9ACTN</name>
<keyword evidence="3" id="KW-0804">Transcription</keyword>
<keyword evidence="2" id="KW-0238">DNA-binding</keyword>
<evidence type="ECO:0000256" key="1">
    <source>
        <dbReference type="ARBA" id="ARBA00023015"/>
    </source>
</evidence>
<keyword evidence="6" id="KW-1185">Reference proteome</keyword>
<evidence type="ECO:0000313" key="5">
    <source>
        <dbReference type="EMBL" id="TKV58806.1"/>
    </source>
</evidence>
<dbReference type="PANTHER" id="PTHR30154:SF34">
    <property type="entry name" value="TRANSCRIPTIONAL REGULATOR AZLB"/>
    <property type="match status" value="1"/>
</dbReference>
<proteinExistence type="predicted"/>
<dbReference type="RefSeq" id="WP_137450465.1">
    <property type="nucleotide sequence ID" value="NZ_SZZH01000003.1"/>
</dbReference>
<dbReference type="InterPro" id="IPR036390">
    <property type="entry name" value="WH_DNA-bd_sf"/>
</dbReference>
<evidence type="ECO:0000259" key="4">
    <source>
        <dbReference type="PROSITE" id="PS50956"/>
    </source>
</evidence>
<dbReference type="InterPro" id="IPR000485">
    <property type="entry name" value="AsnC-type_HTH_dom"/>
</dbReference>
<organism evidence="5 6">
    <name type="scientific">Nakamurella flava</name>
    <dbReference type="NCBI Taxonomy" id="2576308"/>
    <lineage>
        <taxon>Bacteria</taxon>
        <taxon>Bacillati</taxon>
        <taxon>Actinomycetota</taxon>
        <taxon>Actinomycetes</taxon>
        <taxon>Nakamurellales</taxon>
        <taxon>Nakamurellaceae</taxon>
        <taxon>Nakamurella</taxon>
    </lineage>
</organism>
<comment type="caution">
    <text evidence="5">The sequence shown here is derived from an EMBL/GenBank/DDBJ whole genome shotgun (WGS) entry which is preliminary data.</text>
</comment>
<dbReference type="Pfam" id="PF01037">
    <property type="entry name" value="AsnC_trans_reg"/>
    <property type="match status" value="1"/>
</dbReference>
<accession>A0A4U6QFK7</accession>
<evidence type="ECO:0000313" key="6">
    <source>
        <dbReference type="Proteomes" id="UP000306985"/>
    </source>
</evidence>
<dbReference type="InterPro" id="IPR019887">
    <property type="entry name" value="Tscrpt_reg_AsnC/Lrp_C"/>
</dbReference>
<dbReference type="PROSITE" id="PS50956">
    <property type="entry name" value="HTH_ASNC_2"/>
    <property type="match status" value="1"/>
</dbReference>
<gene>
    <name evidence="5" type="ORF">FDO65_14975</name>
</gene>
<dbReference type="GO" id="GO:0043200">
    <property type="term" value="P:response to amino acid"/>
    <property type="evidence" value="ECO:0007669"/>
    <property type="project" value="TreeGrafter"/>
</dbReference>
<evidence type="ECO:0000256" key="3">
    <source>
        <dbReference type="ARBA" id="ARBA00023163"/>
    </source>
</evidence>
<evidence type="ECO:0000256" key="2">
    <source>
        <dbReference type="ARBA" id="ARBA00023125"/>
    </source>
</evidence>
<dbReference type="SUPFAM" id="SSF54909">
    <property type="entry name" value="Dimeric alpha+beta barrel"/>
    <property type="match status" value="2"/>
</dbReference>
<dbReference type="Gene3D" id="1.10.10.10">
    <property type="entry name" value="Winged helix-like DNA-binding domain superfamily/Winged helix DNA-binding domain"/>
    <property type="match status" value="2"/>
</dbReference>
<protein>
    <submittedName>
        <fullName evidence="5">Lrp/AsnC family transcriptional regulator</fullName>
    </submittedName>
</protein>
<dbReference type="InterPro" id="IPR036388">
    <property type="entry name" value="WH-like_DNA-bd_sf"/>
</dbReference>
<dbReference type="OrthoDB" id="3453230at2"/>
<sequence>MTETLQPAPTGVRPTADPIDDALLTALSRDGRTGVEALARETGLSRAVVRQRTHRLLTEVVDVVGIVHPAVFGLTEYAHLRVAPSGTAAAAASAVADHPGVPFVSITAGDVPVVAEVRARSRAVLADTVARIAAHPAVADVETTVYLAILADAAAPTPARTTSPGSSIEIDEVDRRLLGALQRDGRSSYSVLSGLVGLSVGAARARVLRLLDAGVVRIGVRPRPATAGLVQAGVAFLAHGAPDELADLVGALPGVTYLATTLGRWSLLATVQAESLPVLAERLDALRALPGAGRLVTWTHLRVVKERYQDDLVDGPSSG</sequence>
<dbReference type="Gene3D" id="3.30.70.920">
    <property type="match status" value="2"/>
</dbReference>
<feature type="domain" description="HTH asnC-type" evidence="4">
    <location>
        <begin position="170"/>
        <end position="230"/>
    </location>
</feature>
<dbReference type="SMART" id="SM00344">
    <property type="entry name" value="HTH_ASNC"/>
    <property type="match status" value="2"/>
</dbReference>